<dbReference type="Proteomes" id="UP001597511">
    <property type="component" value="Unassembled WGS sequence"/>
</dbReference>
<dbReference type="SUPFAM" id="SSF160631">
    <property type="entry name" value="SMI1/KNR4-like"/>
    <property type="match status" value="1"/>
</dbReference>
<name>A0ABW6A8U5_9BACT</name>
<evidence type="ECO:0000259" key="1">
    <source>
        <dbReference type="SMART" id="SM00860"/>
    </source>
</evidence>
<accession>A0ABW6A8U5</accession>
<organism evidence="2 3">
    <name type="scientific">Terrimonas rubra</name>
    <dbReference type="NCBI Taxonomy" id="1035890"/>
    <lineage>
        <taxon>Bacteria</taxon>
        <taxon>Pseudomonadati</taxon>
        <taxon>Bacteroidota</taxon>
        <taxon>Chitinophagia</taxon>
        <taxon>Chitinophagales</taxon>
        <taxon>Chitinophagaceae</taxon>
        <taxon>Terrimonas</taxon>
    </lineage>
</organism>
<dbReference type="Gene3D" id="3.40.1580.10">
    <property type="entry name" value="SMI1/KNR4-like"/>
    <property type="match status" value="1"/>
</dbReference>
<protein>
    <submittedName>
        <fullName evidence="2">SMI1/KNR4 family protein</fullName>
    </submittedName>
</protein>
<proteinExistence type="predicted"/>
<dbReference type="SMART" id="SM00860">
    <property type="entry name" value="SMI1_KNR4"/>
    <property type="match status" value="1"/>
</dbReference>
<comment type="caution">
    <text evidence="2">The sequence shown here is derived from an EMBL/GenBank/DDBJ whole genome shotgun (WGS) entry which is preliminary data.</text>
</comment>
<dbReference type="RefSeq" id="WP_386102836.1">
    <property type="nucleotide sequence ID" value="NZ_JBHUOZ010000003.1"/>
</dbReference>
<dbReference type="EMBL" id="JBHUOZ010000003">
    <property type="protein sequence ID" value="MFD2921809.1"/>
    <property type="molecule type" value="Genomic_DNA"/>
</dbReference>
<reference evidence="3" key="1">
    <citation type="journal article" date="2019" name="Int. J. Syst. Evol. Microbiol.">
        <title>The Global Catalogue of Microorganisms (GCM) 10K type strain sequencing project: providing services to taxonomists for standard genome sequencing and annotation.</title>
        <authorList>
            <consortium name="The Broad Institute Genomics Platform"/>
            <consortium name="The Broad Institute Genome Sequencing Center for Infectious Disease"/>
            <person name="Wu L."/>
            <person name="Ma J."/>
        </authorList>
    </citation>
    <scope>NUCLEOTIDE SEQUENCE [LARGE SCALE GENOMIC DNA]</scope>
    <source>
        <strain evidence="3">KCTC 23299</strain>
    </source>
</reference>
<dbReference type="InterPro" id="IPR037883">
    <property type="entry name" value="Knr4/Smi1-like_sf"/>
</dbReference>
<feature type="domain" description="Knr4/Smi1-like" evidence="1">
    <location>
        <begin position="22"/>
        <end position="153"/>
    </location>
</feature>
<dbReference type="Pfam" id="PF09346">
    <property type="entry name" value="SMI1_KNR4"/>
    <property type="match status" value="1"/>
</dbReference>
<sequence length="160" mass="17565">MKKIILNGTDTTVRLERQAGVWPSQQQILDFETALGYPLPADYKEFLLTYNGGVCELKNIIKPVSGYLCDLFGLFDQSADPGIMPLKLPACDELTELWGQLPSNLLPVGAVDSGDMIAMRFYPAGVEIVIVDHEDDQLNSLVVADSFTAFLAGTVRENEP</sequence>
<gene>
    <name evidence="2" type="ORF">ACFS6H_18970</name>
</gene>
<dbReference type="InterPro" id="IPR018958">
    <property type="entry name" value="Knr4/Smi1-like_dom"/>
</dbReference>
<keyword evidence="3" id="KW-1185">Reference proteome</keyword>
<evidence type="ECO:0000313" key="3">
    <source>
        <dbReference type="Proteomes" id="UP001597511"/>
    </source>
</evidence>
<evidence type="ECO:0000313" key="2">
    <source>
        <dbReference type="EMBL" id="MFD2921809.1"/>
    </source>
</evidence>